<sequence>MQVEAIYRQGRLEFIAPLKLKHDTVRVLVEVPDAEIEFQADDQGLPPDVIARARAMREALDAIRDAPLPPDEELPEPTQKQQDRWEAFGLRENA</sequence>
<dbReference type="Proteomes" id="UP001564408">
    <property type="component" value="Unassembled WGS sequence"/>
</dbReference>
<evidence type="ECO:0000313" key="3">
    <source>
        <dbReference type="Proteomes" id="UP001564408"/>
    </source>
</evidence>
<name>A0ABV4BH25_9GAMM</name>
<evidence type="ECO:0000313" key="2">
    <source>
        <dbReference type="EMBL" id="MEY6433826.1"/>
    </source>
</evidence>
<feature type="region of interest" description="Disordered" evidence="1">
    <location>
        <begin position="64"/>
        <end position="94"/>
    </location>
</feature>
<accession>A0ABV4BH25</accession>
<reference evidence="2 3" key="1">
    <citation type="submission" date="2024-05" db="EMBL/GenBank/DDBJ databases">
        <title>Genome Sequence and Characterization of the New Strain Purple Sulfur Bacterium of Genus Thioalkalicoccus.</title>
        <authorList>
            <person name="Bryantseva I.A."/>
            <person name="Kyndt J.A."/>
            <person name="Imhoff J.F."/>
        </authorList>
    </citation>
    <scope>NUCLEOTIDE SEQUENCE [LARGE SCALE GENOMIC DNA]</scope>
    <source>
        <strain evidence="2 3">Um2</strain>
    </source>
</reference>
<evidence type="ECO:0008006" key="4">
    <source>
        <dbReference type="Google" id="ProtNLM"/>
    </source>
</evidence>
<organism evidence="2 3">
    <name type="scientific">Thioalkalicoccus limnaeus</name>
    <dbReference type="NCBI Taxonomy" id="120681"/>
    <lineage>
        <taxon>Bacteria</taxon>
        <taxon>Pseudomonadati</taxon>
        <taxon>Pseudomonadota</taxon>
        <taxon>Gammaproteobacteria</taxon>
        <taxon>Chromatiales</taxon>
        <taxon>Chromatiaceae</taxon>
        <taxon>Thioalkalicoccus</taxon>
    </lineage>
</organism>
<protein>
    <recommendedName>
        <fullName evidence="4">DUF104 domain-containing protein</fullName>
    </recommendedName>
</protein>
<keyword evidence="3" id="KW-1185">Reference proteome</keyword>
<evidence type="ECO:0000256" key="1">
    <source>
        <dbReference type="SAM" id="MobiDB-lite"/>
    </source>
</evidence>
<gene>
    <name evidence="2" type="ORF">ABC977_15590</name>
</gene>
<dbReference type="EMBL" id="JBDKXB010000029">
    <property type="protein sequence ID" value="MEY6433826.1"/>
    <property type="molecule type" value="Genomic_DNA"/>
</dbReference>
<dbReference type="RefSeq" id="WP_369668211.1">
    <property type="nucleotide sequence ID" value="NZ_JBDKXB010000029.1"/>
</dbReference>
<proteinExistence type="predicted"/>
<comment type="caution">
    <text evidence="2">The sequence shown here is derived from an EMBL/GenBank/DDBJ whole genome shotgun (WGS) entry which is preliminary data.</text>
</comment>